<proteinExistence type="predicted"/>
<comment type="caution">
    <text evidence="1">The sequence shown here is derived from an EMBL/GenBank/DDBJ whole genome shotgun (WGS) entry which is preliminary data.</text>
</comment>
<keyword evidence="2" id="KW-1185">Reference proteome</keyword>
<evidence type="ECO:0000313" key="1">
    <source>
        <dbReference type="EMBL" id="MBB6671092.1"/>
    </source>
</evidence>
<organism evidence="1 2">
    <name type="scientific">Cohnella nanjingensis</name>
    <dbReference type="NCBI Taxonomy" id="1387779"/>
    <lineage>
        <taxon>Bacteria</taxon>
        <taxon>Bacillati</taxon>
        <taxon>Bacillota</taxon>
        <taxon>Bacilli</taxon>
        <taxon>Bacillales</taxon>
        <taxon>Paenibacillaceae</taxon>
        <taxon>Cohnella</taxon>
    </lineage>
</organism>
<name>A0A7X0VEK2_9BACL</name>
<reference evidence="1 2" key="1">
    <citation type="submission" date="2020-08" db="EMBL/GenBank/DDBJ databases">
        <title>Cohnella phylogeny.</title>
        <authorList>
            <person name="Dunlap C."/>
        </authorList>
    </citation>
    <scope>NUCLEOTIDE SEQUENCE [LARGE SCALE GENOMIC DNA]</scope>
    <source>
        <strain evidence="1 2">DSM 28246</strain>
    </source>
</reference>
<accession>A0A7X0VEK2</accession>
<dbReference type="Proteomes" id="UP000547209">
    <property type="component" value="Unassembled WGS sequence"/>
</dbReference>
<gene>
    <name evidence="1" type="ORF">H7C19_10375</name>
</gene>
<dbReference type="EMBL" id="JACJVP010000017">
    <property type="protein sequence ID" value="MBB6671092.1"/>
    <property type="molecule type" value="Genomic_DNA"/>
</dbReference>
<sequence length="52" mass="6021">MESMAILAVWLIGLFGLIGVVMAAVAQLILRDTMEYDKAFTWQTHKHNWDRE</sequence>
<dbReference type="RefSeq" id="WP_185142580.1">
    <property type="nucleotide sequence ID" value="NZ_JACJVP010000017.1"/>
</dbReference>
<evidence type="ECO:0000313" key="2">
    <source>
        <dbReference type="Proteomes" id="UP000547209"/>
    </source>
</evidence>
<protein>
    <submittedName>
        <fullName evidence="1">Uncharacterized protein</fullName>
    </submittedName>
</protein>
<dbReference type="AlphaFoldDB" id="A0A7X0VEK2"/>